<protein>
    <recommendedName>
        <fullName evidence="3">CYTH domain-containing protein</fullName>
    </recommendedName>
</protein>
<reference evidence="2" key="1">
    <citation type="submission" date="2016-06" db="EMBL/GenBank/DDBJ databases">
        <authorList>
            <person name="Sutton G."/>
            <person name="Brinkac L."/>
            <person name="Sanka R."/>
            <person name="Adams M."/>
            <person name="Lau E."/>
            <person name="Mehaffy C."/>
            <person name="Tameris M."/>
            <person name="Hatherill M."/>
            <person name="Hanekom W."/>
            <person name="Mahomed H."/>
            <person name="Mcshane H."/>
        </authorList>
    </citation>
    <scope>NUCLEOTIDE SEQUENCE [LARGE SCALE GENOMIC DNA]</scope>
    <source>
        <strain evidence="2">852002-51209_SCH5440388</strain>
    </source>
</reference>
<evidence type="ECO:0000313" key="1">
    <source>
        <dbReference type="EMBL" id="OBB26264.1"/>
    </source>
</evidence>
<accession>A0A1A0QXL6</accession>
<sequence>MAEPSAVEIKLNIMGDVDHALSVLGLGGGKPRKVWFLDDLTEGARPPLPLLTAGIVLRLHRNRDGGEDSTVKLRPCRWSQLVGQWGEGPSGDTDLTVEGDWSRSKHVLAASCKADLDEGSIESALEGNGRLVNAFTKSQLDFLADCGEIRVAFGGLTPLGPIAAIQWKNATIGAVDHVSAERWTVAGADFLELSIRVTDVRQALGGQQELTDEVMSRGLSLDDADEPKTLRVMKLLADAQQPQGW</sequence>
<gene>
    <name evidence="1" type="ORF">A5792_03955</name>
</gene>
<dbReference type="EMBL" id="LZSO01000034">
    <property type="protein sequence ID" value="OBB26264.1"/>
    <property type="molecule type" value="Genomic_DNA"/>
</dbReference>
<proteinExistence type="predicted"/>
<organism evidence="1 2">
    <name type="scientific">Mycolicibacterium peregrinum</name>
    <name type="common">Mycobacterium peregrinum</name>
    <dbReference type="NCBI Taxonomy" id="43304"/>
    <lineage>
        <taxon>Bacteria</taxon>
        <taxon>Bacillati</taxon>
        <taxon>Actinomycetota</taxon>
        <taxon>Actinomycetes</taxon>
        <taxon>Mycobacteriales</taxon>
        <taxon>Mycobacteriaceae</taxon>
        <taxon>Mycolicibacterium</taxon>
    </lineage>
</organism>
<evidence type="ECO:0000313" key="2">
    <source>
        <dbReference type="Proteomes" id="UP000093902"/>
    </source>
</evidence>
<dbReference type="Proteomes" id="UP000093902">
    <property type="component" value="Unassembled WGS sequence"/>
</dbReference>
<comment type="caution">
    <text evidence="1">The sequence shown here is derived from an EMBL/GenBank/DDBJ whole genome shotgun (WGS) entry which is preliminary data.</text>
</comment>
<dbReference type="AlphaFoldDB" id="A0A1A0QXL6"/>
<name>A0A1A0QXL6_MYCPR</name>
<evidence type="ECO:0008006" key="3">
    <source>
        <dbReference type="Google" id="ProtNLM"/>
    </source>
</evidence>